<organism evidence="13 14">
    <name type="scientific">Naasia lichenicola</name>
    <dbReference type="NCBI Taxonomy" id="2565933"/>
    <lineage>
        <taxon>Bacteria</taxon>
        <taxon>Bacillati</taxon>
        <taxon>Actinomycetota</taxon>
        <taxon>Actinomycetes</taxon>
        <taxon>Micrococcales</taxon>
        <taxon>Microbacteriaceae</taxon>
        <taxon>Naasia</taxon>
    </lineage>
</organism>
<feature type="binding site" evidence="6">
    <location>
        <begin position="341"/>
        <end position="344"/>
    </location>
    <ligand>
        <name>pyridoxal 5'-phosphate</name>
        <dbReference type="ChEBI" id="CHEBI:597326"/>
    </ligand>
</feature>
<dbReference type="InterPro" id="IPR022644">
    <property type="entry name" value="De-COase2_N"/>
</dbReference>
<dbReference type="SUPFAM" id="SSF51419">
    <property type="entry name" value="PLP-binding barrel"/>
    <property type="match status" value="1"/>
</dbReference>
<keyword evidence="2 6" id="KW-0210">Decarboxylase</keyword>
<reference evidence="13 14" key="1">
    <citation type="submission" date="2019-04" db="EMBL/GenBank/DDBJ databases">
        <authorList>
            <person name="Jiang L."/>
        </authorList>
    </citation>
    <scope>NUCLEOTIDE SEQUENCE [LARGE SCALE GENOMIC DNA]</scope>
    <source>
        <strain evidence="13 14">YIM 131853</strain>
    </source>
</reference>
<dbReference type="Gene3D" id="3.20.20.10">
    <property type="entry name" value="Alanine racemase"/>
    <property type="match status" value="1"/>
</dbReference>
<dbReference type="InterPro" id="IPR000183">
    <property type="entry name" value="Orn/DAP/Arg_de-COase"/>
</dbReference>
<comment type="catalytic activity">
    <reaction evidence="6 9">
        <text>meso-2,6-diaminopimelate + H(+) = L-lysine + CO2</text>
        <dbReference type="Rhea" id="RHEA:15101"/>
        <dbReference type="ChEBI" id="CHEBI:15378"/>
        <dbReference type="ChEBI" id="CHEBI:16526"/>
        <dbReference type="ChEBI" id="CHEBI:32551"/>
        <dbReference type="ChEBI" id="CHEBI:57791"/>
        <dbReference type="EC" id="4.1.1.20"/>
    </reaction>
</comment>
<feature type="domain" description="Orn/DAP/Arg decarboxylase 2 N-terminal" evidence="12">
    <location>
        <begin position="106"/>
        <end position="347"/>
    </location>
</feature>
<sequence length="510" mass="53019">MSAASPHSDSASHGGSDSADARSLAPVWLTVPSDANALAAGIWPASAERSAVISRHGDGQSSGGELVVGGVSASALKAQYGTPLYVLDEDNVRARATAALTAFRGAFQAVGSSAKVYYAGKAFLSAGVARWMEEAGLHLDVCSGGELAVALAAGFDTARIGYHGNNKSVAEIQRAVTVGVGVIVVDSAIEVQRIAEIAARHGVRQKLRIRVNSGVHASTHDYLATAHEDQKFGIPLDDVPDIAVAIRAEDSLELLGLHSHIGSQIFDARGFVESASRLLAVHKELLAGGPLPELNLGGGFGIAYTTADDPTPVGEIARQFAEIVAAECARLEIPVPIVAVEPGRSIIGTPGITLYEVGTTKDVQVGDLGVRRYVSVDGGMSDNARPALYGADYSVRIASRVSDVEPALVRVAGKHCESGDIVVNADYLPGDVQPGDLLAVAATGAYCWSLSSNYNYLGRPPVVAVRGGTSRILIHGETEADLLRHDADITVAVVAPQTTTSHRPGTEHRA</sequence>
<dbReference type="EC" id="4.1.1.20" evidence="6 7"/>
<evidence type="ECO:0000313" key="13">
    <source>
        <dbReference type="EMBL" id="THG31503.1"/>
    </source>
</evidence>
<feature type="binding site" evidence="6">
    <location>
        <position position="417"/>
    </location>
    <ligand>
        <name>substrate</name>
    </ligand>
</feature>
<keyword evidence="5 6" id="KW-0456">Lyase</keyword>
<feature type="active site" description="Proton donor" evidence="8">
    <location>
        <position position="416"/>
    </location>
</feature>
<dbReference type="FunFam" id="3.20.20.10:FF:000003">
    <property type="entry name" value="Diaminopimelate decarboxylase"/>
    <property type="match status" value="1"/>
</dbReference>
<gene>
    <name evidence="6 13" type="primary">lysA</name>
    <name evidence="13" type="ORF">E6C64_05335</name>
</gene>
<dbReference type="PRINTS" id="PR01181">
    <property type="entry name" value="DAPDCRBXLASE"/>
</dbReference>
<dbReference type="Gene3D" id="2.40.37.10">
    <property type="entry name" value="Lyase, Ornithine Decarboxylase, Chain A, domain 1"/>
    <property type="match status" value="1"/>
</dbReference>
<feature type="binding site" evidence="6">
    <location>
        <position position="446"/>
    </location>
    <ligand>
        <name>pyridoxal 5'-phosphate</name>
        <dbReference type="ChEBI" id="CHEBI:597326"/>
    </ligand>
</feature>
<comment type="similarity">
    <text evidence="6">Belongs to the Orn/Lys/Arg decarboxylase class-II family. LysA subfamily.</text>
</comment>
<dbReference type="UniPathway" id="UPA00034">
    <property type="reaction ID" value="UER00027"/>
</dbReference>
<feature type="domain" description="Orn/DAP/Arg decarboxylase 2 C-terminal" evidence="11">
    <location>
        <begin position="349"/>
        <end position="444"/>
    </location>
</feature>
<evidence type="ECO:0000256" key="1">
    <source>
        <dbReference type="ARBA" id="ARBA00001933"/>
    </source>
</evidence>
<feature type="binding site" evidence="6">
    <location>
        <position position="446"/>
    </location>
    <ligand>
        <name>substrate</name>
    </ligand>
</feature>
<comment type="function">
    <text evidence="6">Specifically catalyzes the decarboxylation of meso-diaminopimelate (meso-DAP) to L-lysine.</text>
</comment>
<feature type="modified residue" description="N6-(pyridoxal phosphate)lysine" evidence="6 8">
    <location>
        <position position="121"/>
    </location>
</feature>
<dbReference type="NCBIfam" id="TIGR01048">
    <property type="entry name" value="lysA"/>
    <property type="match status" value="1"/>
</dbReference>
<dbReference type="GO" id="GO:0009089">
    <property type="term" value="P:lysine biosynthetic process via diaminopimelate"/>
    <property type="evidence" value="ECO:0007669"/>
    <property type="project" value="UniProtKB-UniRule"/>
</dbReference>
<dbReference type="CDD" id="cd06828">
    <property type="entry name" value="PLPDE_III_DapDC"/>
    <property type="match status" value="1"/>
</dbReference>
<dbReference type="AlphaFoldDB" id="A0A4S4FM03"/>
<accession>A0A4S4FM03</accession>
<evidence type="ECO:0000313" key="14">
    <source>
        <dbReference type="Proteomes" id="UP000309133"/>
    </source>
</evidence>
<evidence type="ECO:0000256" key="2">
    <source>
        <dbReference type="ARBA" id="ARBA00022793"/>
    </source>
</evidence>
<name>A0A4S4FM03_9MICO</name>
<comment type="subunit">
    <text evidence="6">Homodimer.</text>
</comment>
<evidence type="ECO:0000256" key="7">
    <source>
        <dbReference type="NCBIfam" id="TIGR01048"/>
    </source>
</evidence>
<dbReference type="Pfam" id="PF02784">
    <property type="entry name" value="Orn_Arg_deC_N"/>
    <property type="match status" value="1"/>
</dbReference>
<evidence type="ECO:0000256" key="4">
    <source>
        <dbReference type="ARBA" id="ARBA00023154"/>
    </source>
</evidence>
<evidence type="ECO:0000256" key="9">
    <source>
        <dbReference type="RuleBase" id="RU003738"/>
    </source>
</evidence>
<evidence type="ECO:0000259" key="11">
    <source>
        <dbReference type="Pfam" id="PF00278"/>
    </source>
</evidence>
<dbReference type="EMBL" id="SSSM01000003">
    <property type="protein sequence ID" value="THG31503.1"/>
    <property type="molecule type" value="Genomic_DNA"/>
</dbReference>
<feature type="binding site" evidence="6">
    <location>
        <position position="299"/>
    </location>
    <ligand>
        <name>pyridoxal 5'-phosphate</name>
        <dbReference type="ChEBI" id="CHEBI:597326"/>
    </ligand>
</feature>
<dbReference type="GO" id="GO:0008836">
    <property type="term" value="F:diaminopimelate decarboxylase activity"/>
    <property type="evidence" value="ECO:0007669"/>
    <property type="project" value="UniProtKB-UniRule"/>
</dbReference>
<proteinExistence type="inferred from homology"/>
<dbReference type="InterPro" id="IPR022643">
    <property type="entry name" value="De-COase2_C"/>
</dbReference>
<dbReference type="PROSITE" id="PS00878">
    <property type="entry name" value="ODR_DC_2_1"/>
    <property type="match status" value="1"/>
</dbReference>
<comment type="cofactor">
    <cofactor evidence="1 6 8 9">
        <name>pyridoxal 5'-phosphate</name>
        <dbReference type="ChEBI" id="CHEBI:597326"/>
    </cofactor>
</comment>
<keyword evidence="6" id="KW-0028">Amino-acid biosynthesis</keyword>
<keyword evidence="14" id="KW-1185">Reference proteome</keyword>
<dbReference type="Pfam" id="PF00278">
    <property type="entry name" value="Orn_DAP_Arg_deC"/>
    <property type="match status" value="1"/>
</dbReference>
<comment type="caution">
    <text evidence="13">The sequence shown here is derived from an EMBL/GenBank/DDBJ whole genome shotgun (WGS) entry which is preliminary data.</text>
</comment>
<evidence type="ECO:0000256" key="8">
    <source>
        <dbReference type="PIRSR" id="PIRSR600183-50"/>
    </source>
</evidence>
<dbReference type="PANTHER" id="PTHR43727:SF2">
    <property type="entry name" value="GROUP IV DECARBOXYLASE"/>
    <property type="match status" value="1"/>
</dbReference>
<dbReference type="GO" id="GO:0030170">
    <property type="term" value="F:pyridoxal phosphate binding"/>
    <property type="evidence" value="ECO:0007669"/>
    <property type="project" value="UniProtKB-UniRule"/>
</dbReference>
<feature type="binding site" evidence="6">
    <location>
        <position position="344"/>
    </location>
    <ligand>
        <name>substrate</name>
    </ligand>
</feature>
<evidence type="ECO:0000256" key="5">
    <source>
        <dbReference type="ARBA" id="ARBA00023239"/>
    </source>
</evidence>
<feature type="compositionally biased region" description="Low complexity" evidence="10">
    <location>
        <begin position="1"/>
        <end position="18"/>
    </location>
</feature>
<feature type="binding site" evidence="6">
    <location>
        <position position="385"/>
    </location>
    <ligand>
        <name>substrate</name>
    </ligand>
</feature>
<dbReference type="OrthoDB" id="9802241at2"/>
<evidence type="ECO:0000259" key="12">
    <source>
        <dbReference type="Pfam" id="PF02784"/>
    </source>
</evidence>
<comment type="pathway">
    <text evidence="6 9">Amino-acid biosynthesis; L-lysine biosynthesis via DAP pathway; L-lysine from DL-2,6-diaminopimelate: step 1/1.</text>
</comment>
<dbReference type="HAMAP" id="MF_02120">
    <property type="entry name" value="LysA"/>
    <property type="match status" value="1"/>
</dbReference>
<evidence type="ECO:0000256" key="6">
    <source>
        <dbReference type="HAMAP-Rule" id="MF_02120"/>
    </source>
</evidence>
<dbReference type="InterPro" id="IPR029066">
    <property type="entry name" value="PLP-binding_barrel"/>
</dbReference>
<keyword evidence="3 6" id="KW-0663">Pyridoxal phosphate</keyword>
<keyword evidence="4 6" id="KW-0457">Lysine biosynthesis</keyword>
<evidence type="ECO:0000256" key="10">
    <source>
        <dbReference type="SAM" id="MobiDB-lite"/>
    </source>
</evidence>
<dbReference type="InterPro" id="IPR022653">
    <property type="entry name" value="De-COase2_pyr-phos_BS"/>
</dbReference>
<feature type="binding site" evidence="6">
    <location>
        <position position="389"/>
    </location>
    <ligand>
        <name>substrate</name>
    </ligand>
</feature>
<dbReference type="InterPro" id="IPR009006">
    <property type="entry name" value="Ala_racemase/Decarboxylase_C"/>
</dbReference>
<dbReference type="InterPro" id="IPR002986">
    <property type="entry name" value="DAP_deCOOHase_LysA"/>
</dbReference>
<protein>
    <recommendedName>
        <fullName evidence="6 7">Diaminopimelate decarboxylase</fullName>
        <shortName evidence="6">DAP decarboxylase</shortName>
        <shortName evidence="6">DAPDC</shortName>
        <ecNumber evidence="6 7">4.1.1.20</ecNumber>
    </recommendedName>
</protein>
<feature type="region of interest" description="Disordered" evidence="10">
    <location>
        <begin position="1"/>
        <end position="20"/>
    </location>
</feature>
<dbReference type="SUPFAM" id="SSF50621">
    <property type="entry name" value="Alanine racemase C-terminal domain-like"/>
    <property type="match status" value="1"/>
</dbReference>
<dbReference type="Proteomes" id="UP000309133">
    <property type="component" value="Unassembled WGS sequence"/>
</dbReference>
<dbReference type="PRINTS" id="PR01179">
    <property type="entry name" value="ODADCRBXLASE"/>
</dbReference>
<evidence type="ECO:0000256" key="3">
    <source>
        <dbReference type="ARBA" id="ARBA00022898"/>
    </source>
</evidence>
<dbReference type="PANTHER" id="PTHR43727">
    <property type="entry name" value="DIAMINOPIMELATE DECARBOXYLASE"/>
    <property type="match status" value="1"/>
</dbReference>